<dbReference type="KEGG" id="mci:Mesci_4457"/>
<proteinExistence type="predicted"/>
<evidence type="ECO:0000256" key="1">
    <source>
        <dbReference type="SAM" id="Phobius"/>
    </source>
</evidence>
<dbReference type="Proteomes" id="UP000007471">
    <property type="component" value="Chromosome"/>
</dbReference>
<organism evidence="2 3">
    <name type="scientific">Mesorhizobium ciceri biovar biserrulae (strain HAMBI 2942 / LMG 23838 / WSM1271)</name>
    <dbReference type="NCBI Taxonomy" id="765698"/>
    <lineage>
        <taxon>Bacteria</taxon>
        <taxon>Pseudomonadati</taxon>
        <taxon>Pseudomonadota</taxon>
        <taxon>Alphaproteobacteria</taxon>
        <taxon>Hyphomicrobiales</taxon>
        <taxon>Phyllobacteriaceae</taxon>
        <taxon>Mesorhizobium</taxon>
    </lineage>
</organism>
<keyword evidence="1" id="KW-0472">Membrane</keyword>
<keyword evidence="1" id="KW-0812">Transmembrane</keyword>
<dbReference type="AlphaFoldDB" id="E8THC1"/>
<reference evidence="3" key="1">
    <citation type="submission" date="2011-01" db="EMBL/GenBank/DDBJ databases">
        <title>Complete sequence of chromosome of Mesorhizobium ciceri bv. biserrulae WSM1271.</title>
        <authorList>
            <person name="Lucas S."/>
            <person name="Copeland A."/>
            <person name="Lapidus A."/>
            <person name="Cheng J.-F."/>
            <person name="Goodwin L."/>
            <person name="Pitluck S."/>
            <person name="Teshima H."/>
            <person name="Detter J.C."/>
            <person name="Han C."/>
            <person name="Tapia R."/>
            <person name="Land M."/>
            <person name="Hauser L."/>
            <person name="Kyrpides N."/>
            <person name="Ivanova N."/>
            <person name="Nandasena K."/>
            <person name="Reeve W.G."/>
            <person name="Howieson J.G."/>
            <person name="O'Hara G."/>
            <person name="Tiwari R.P."/>
            <person name="Woyke T."/>
        </authorList>
    </citation>
    <scope>NUCLEOTIDE SEQUENCE [LARGE SCALE GENOMIC DNA]</scope>
    <source>
        <strain evidence="3">HAMBI 2942 / LMG 23838 / WSM1271</strain>
    </source>
</reference>
<protein>
    <submittedName>
        <fullName evidence="2">Uncharacterized protein</fullName>
    </submittedName>
</protein>
<evidence type="ECO:0000313" key="2">
    <source>
        <dbReference type="EMBL" id="ADV13567.1"/>
    </source>
</evidence>
<dbReference type="HOGENOM" id="CLU_221237_0_0_5"/>
<dbReference type="EMBL" id="CP002447">
    <property type="protein sequence ID" value="ADV13567.1"/>
    <property type="molecule type" value="Genomic_DNA"/>
</dbReference>
<feature type="transmembrane region" description="Helical" evidence="1">
    <location>
        <begin position="7"/>
        <end position="27"/>
    </location>
</feature>
<evidence type="ECO:0000313" key="3">
    <source>
        <dbReference type="Proteomes" id="UP000007471"/>
    </source>
</evidence>
<sequence>MRRRWQSIIVTTIIIATMSAITIITATTTM</sequence>
<name>E8THC1_MESCW</name>
<keyword evidence="1" id="KW-1133">Transmembrane helix</keyword>
<gene>
    <name evidence="2" type="ordered locus">Mesci_4457</name>
</gene>
<accession>E8THC1</accession>